<comment type="cofactor">
    <cofactor evidence="1">
        <name>Mg(2+)</name>
        <dbReference type="ChEBI" id="CHEBI:18420"/>
    </cofactor>
</comment>
<dbReference type="InterPro" id="IPR023214">
    <property type="entry name" value="HAD_sf"/>
</dbReference>
<feature type="domain" description="CHK kinase-like" evidence="5">
    <location>
        <begin position="556"/>
        <end position="738"/>
    </location>
</feature>
<dbReference type="Gene3D" id="3.40.50.1000">
    <property type="entry name" value="HAD superfamily/HAD-like"/>
    <property type="match status" value="1"/>
</dbReference>
<proteinExistence type="predicted"/>
<keyword evidence="6" id="KW-0808">Transferase</keyword>
<dbReference type="Gene3D" id="3.90.1200.10">
    <property type="match status" value="1"/>
</dbReference>
<dbReference type="InterPro" id="IPR051600">
    <property type="entry name" value="Beta-PGM-like"/>
</dbReference>
<dbReference type="Pfam" id="PF00483">
    <property type="entry name" value="NTP_transferase"/>
    <property type="match status" value="1"/>
</dbReference>
<dbReference type="GO" id="GO:0046872">
    <property type="term" value="F:metal ion binding"/>
    <property type="evidence" value="ECO:0007669"/>
    <property type="project" value="UniProtKB-KW"/>
</dbReference>
<evidence type="ECO:0000313" key="6">
    <source>
        <dbReference type="EMBL" id="AYV80239.1"/>
    </source>
</evidence>
<dbReference type="GO" id="GO:0016740">
    <property type="term" value="F:transferase activity"/>
    <property type="evidence" value="ECO:0007669"/>
    <property type="project" value="UniProtKB-KW"/>
</dbReference>
<dbReference type="SMART" id="SM00587">
    <property type="entry name" value="CHK"/>
    <property type="match status" value="1"/>
</dbReference>
<reference evidence="6" key="1">
    <citation type="submission" date="2018-10" db="EMBL/GenBank/DDBJ databases">
        <title>Hidden diversity of soil giant viruses.</title>
        <authorList>
            <person name="Schulz F."/>
            <person name="Alteio L."/>
            <person name="Goudeau D."/>
            <person name="Ryan E.M."/>
            <person name="Malmstrom R.R."/>
            <person name="Blanchard J."/>
            <person name="Woyke T."/>
        </authorList>
    </citation>
    <scope>NUCLEOTIDE SEQUENCE</scope>
    <source>
        <strain evidence="6">GAV1</strain>
    </source>
</reference>
<protein>
    <submittedName>
        <fullName evidence="6">Aminoglycoside phosphotransferase</fullName>
    </submittedName>
</protein>
<dbReference type="CDD" id="cd07505">
    <property type="entry name" value="HAD_BPGM-like"/>
    <property type="match status" value="1"/>
</dbReference>
<evidence type="ECO:0000259" key="5">
    <source>
        <dbReference type="SMART" id="SM00587"/>
    </source>
</evidence>
<sequence length="789" mass="92163">MNIIIPIGGKGERFKNNGYSEPKPLIKVFDKQMIFYVIDNLKIKEQDKIFIIYYDLDNLEDILCQKYNNINFIKIDKQTQGAAETIAIGLDKIRDMTDLMKCVLLDCDTFYTQDVLKICRDTKESCVFYTLNYETKQIYSYIELDDDSKIKRIAEKVKISDNANTGIYCFNNINQLHHYSKHIVSNDIKFNNECYTSCIIDKMISDNIIFKGLELRNEHVFNLGTPDQLNEYIKNTHAFLFDLDGTLVLTDEIYFDVWTTILKDYNINLTTDIFTSYIQGNSDNTVLQSLLPGITLNISDTKDNLFLKNIHKIRIIDGIHNFLNQIKSQGHKIAIVTNCNRQIAEEILNYININYLIDKLVIGNECTRSKPYSDPYIQAIKFFNTTNDKAIIFEDSKTGIQSGKSTFPKCLIGIETLYNSTELINNGTNLTIKNYSNIDINIFLNYNNMNMETIKNYIKSSITNINITSIDILDDKLKGGFISDVIALKIHTDNDTLDCVLKLENKNETFLSKMANDLGLYEREYYFYNSLSKYVPINTPNFYGLIKDEQFNNIGILMQNLINQDYKLNLNLNKEKIDVSLKIIDSIAVLHAKFWNKDLQKNFKELKKHNDQMFNPKWDIFIKDNWPKFKLKWSGILNATQLSKAQKIVDNFSNIQNSLSNKNLTLCHGDVKSANIFYKTTDSGYEPYFIDWQYICMGKGVQDLVFFMIESFEIDVINRYKNVFKEYYYIKLQENGITDYDIDDYNTDFENSIYYFPFFVAIWFGTVNEDELIDKNFPFFFIQKLFNFI</sequence>
<gene>
    <name evidence="6" type="ORF">Gaeavirus20_4</name>
</gene>
<dbReference type="Gene3D" id="1.10.150.240">
    <property type="entry name" value="Putative phosphatase, domain 2"/>
    <property type="match status" value="1"/>
</dbReference>
<keyword evidence="3" id="KW-0460">Magnesium</keyword>
<dbReference type="PANTHER" id="PTHR46193">
    <property type="entry name" value="6-PHOSPHOGLUCONATE PHOSPHATASE"/>
    <property type="match status" value="1"/>
</dbReference>
<dbReference type="InterPro" id="IPR023198">
    <property type="entry name" value="PGP-like_dom2"/>
</dbReference>
<dbReference type="SUPFAM" id="SSF53448">
    <property type="entry name" value="Nucleotide-diphospho-sugar transferases"/>
    <property type="match status" value="1"/>
</dbReference>
<dbReference type="InterPro" id="IPR041492">
    <property type="entry name" value="HAD_2"/>
</dbReference>
<dbReference type="PANTHER" id="PTHR46193:SF18">
    <property type="entry name" value="HEXITOL PHOSPHATASE B"/>
    <property type="match status" value="1"/>
</dbReference>
<dbReference type="Gene3D" id="3.90.550.10">
    <property type="entry name" value="Spore Coat Polysaccharide Biosynthesis Protein SpsA, Chain A"/>
    <property type="match status" value="1"/>
</dbReference>
<dbReference type="SUPFAM" id="SSF56784">
    <property type="entry name" value="HAD-like"/>
    <property type="match status" value="1"/>
</dbReference>
<dbReference type="InterPro" id="IPR036412">
    <property type="entry name" value="HAD-like_sf"/>
</dbReference>
<dbReference type="Pfam" id="PF02958">
    <property type="entry name" value="EcKL"/>
    <property type="match status" value="1"/>
</dbReference>
<dbReference type="SFLD" id="SFLDG01129">
    <property type="entry name" value="C1.5:_HAD__Beta-PGM__Phosphata"/>
    <property type="match status" value="1"/>
</dbReference>
<accession>A0A3G5A448</accession>
<keyword evidence="2" id="KW-0479">Metal-binding</keyword>
<evidence type="ECO:0000256" key="1">
    <source>
        <dbReference type="ARBA" id="ARBA00001946"/>
    </source>
</evidence>
<evidence type="ECO:0000256" key="3">
    <source>
        <dbReference type="ARBA" id="ARBA00022842"/>
    </source>
</evidence>
<dbReference type="InterPro" id="IPR029044">
    <property type="entry name" value="Nucleotide-diphossugar_trans"/>
</dbReference>
<dbReference type="InterPro" id="IPR005835">
    <property type="entry name" value="NTP_transferase_dom"/>
</dbReference>
<organism evidence="6">
    <name type="scientific">Gaeavirus sp</name>
    <dbReference type="NCBI Taxonomy" id="2487767"/>
    <lineage>
        <taxon>Viruses</taxon>
        <taxon>Varidnaviria</taxon>
        <taxon>Bamfordvirae</taxon>
        <taxon>Nucleocytoviricota</taxon>
        <taxon>Megaviricetes</taxon>
        <taxon>Imitervirales</taxon>
        <taxon>Mimiviridae</taxon>
        <taxon>Klosneuvirinae</taxon>
    </lineage>
</organism>
<dbReference type="SUPFAM" id="SSF56112">
    <property type="entry name" value="Protein kinase-like (PK-like)"/>
    <property type="match status" value="1"/>
</dbReference>
<dbReference type="InterPro" id="IPR015897">
    <property type="entry name" value="CHK_kinase-like"/>
</dbReference>
<evidence type="ECO:0000256" key="4">
    <source>
        <dbReference type="ARBA" id="ARBA00023277"/>
    </source>
</evidence>
<dbReference type="EMBL" id="MK072218">
    <property type="protein sequence ID" value="AYV80239.1"/>
    <property type="molecule type" value="Genomic_DNA"/>
</dbReference>
<keyword evidence="4" id="KW-0119">Carbohydrate metabolism</keyword>
<dbReference type="Pfam" id="PF13419">
    <property type="entry name" value="HAD_2"/>
    <property type="match status" value="1"/>
</dbReference>
<dbReference type="InterPro" id="IPR004119">
    <property type="entry name" value="EcKL"/>
</dbReference>
<name>A0A3G5A448_9VIRU</name>
<dbReference type="SFLD" id="SFLDS00003">
    <property type="entry name" value="Haloacid_Dehalogenase"/>
    <property type="match status" value="1"/>
</dbReference>
<dbReference type="InterPro" id="IPR011009">
    <property type="entry name" value="Kinase-like_dom_sf"/>
</dbReference>
<evidence type="ECO:0000256" key="2">
    <source>
        <dbReference type="ARBA" id="ARBA00022723"/>
    </source>
</evidence>